<dbReference type="Proteomes" id="UP000789524">
    <property type="component" value="Unassembled WGS sequence"/>
</dbReference>
<dbReference type="PANTHER" id="PTHR24201:SF15">
    <property type="entry name" value="ANKYRIN REPEAT DOMAIN-CONTAINING PROTEIN 66"/>
    <property type="match status" value="1"/>
</dbReference>
<keyword evidence="2 3" id="KW-0040">ANK repeat</keyword>
<dbReference type="PROSITE" id="PS50297">
    <property type="entry name" value="ANK_REP_REGION"/>
    <property type="match status" value="1"/>
</dbReference>
<dbReference type="SUPFAM" id="SSF48403">
    <property type="entry name" value="Ankyrin repeat"/>
    <property type="match status" value="1"/>
</dbReference>
<comment type="caution">
    <text evidence="5">The sequence shown here is derived from an EMBL/GenBank/DDBJ whole genome shotgun (WGS) entry which is preliminary data.</text>
</comment>
<reference evidence="5" key="1">
    <citation type="submission" date="2021-09" db="EMBL/GenBank/DDBJ databases">
        <authorList>
            <person name="Martin H S."/>
        </authorList>
    </citation>
    <scope>NUCLEOTIDE SEQUENCE</scope>
</reference>
<dbReference type="InterPro" id="IPR050776">
    <property type="entry name" value="Ank_Repeat/CDKN_Inhibitor"/>
</dbReference>
<dbReference type="EMBL" id="CAKASE010000066">
    <property type="protein sequence ID" value="CAG9570839.1"/>
    <property type="molecule type" value="Genomic_DNA"/>
</dbReference>
<organism evidence="5 6">
    <name type="scientific">Danaus chrysippus</name>
    <name type="common">African queen</name>
    <dbReference type="NCBI Taxonomy" id="151541"/>
    <lineage>
        <taxon>Eukaryota</taxon>
        <taxon>Metazoa</taxon>
        <taxon>Ecdysozoa</taxon>
        <taxon>Arthropoda</taxon>
        <taxon>Hexapoda</taxon>
        <taxon>Insecta</taxon>
        <taxon>Pterygota</taxon>
        <taxon>Neoptera</taxon>
        <taxon>Endopterygota</taxon>
        <taxon>Lepidoptera</taxon>
        <taxon>Glossata</taxon>
        <taxon>Ditrysia</taxon>
        <taxon>Papilionoidea</taxon>
        <taxon>Nymphalidae</taxon>
        <taxon>Danainae</taxon>
        <taxon>Danaini</taxon>
        <taxon>Danaina</taxon>
        <taxon>Danaus</taxon>
        <taxon>Anosia</taxon>
    </lineage>
</organism>
<evidence type="ECO:0000313" key="6">
    <source>
        <dbReference type="Proteomes" id="UP000789524"/>
    </source>
</evidence>
<evidence type="ECO:0000256" key="4">
    <source>
        <dbReference type="SAM" id="MobiDB-lite"/>
    </source>
</evidence>
<dbReference type="AlphaFoldDB" id="A0A8J2R596"/>
<evidence type="ECO:0000256" key="3">
    <source>
        <dbReference type="PROSITE-ProRule" id="PRU00023"/>
    </source>
</evidence>
<feature type="region of interest" description="Disordered" evidence="4">
    <location>
        <begin position="1"/>
        <end position="60"/>
    </location>
</feature>
<dbReference type="Gene3D" id="1.25.40.20">
    <property type="entry name" value="Ankyrin repeat-containing domain"/>
    <property type="match status" value="1"/>
</dbReference>
<gene>
    <name evidence="5" type="ORF">DCHRY22_LOCUS9502</name>
</gene>
<accession>A0A8J2R596</accession>
<dbReference type="PANTHER" id="PTHR24201">
    <property type="entry name" value="ANK_REP_REGION DOMAIN-CONTAINING PROTEIN"/>
    <property type="match status" value="1"/>
</dbReference>
<evidence type="ECO:0000313" key="5">
    <source>
        <dbReference type="EMBL" id="CAG9570839.1"/>
    </source>
</evidence>
<name>A0A8J2R596_9NEOP</name>
<dbReference type="PROSITE" id="PS50088">
    <property type="entry name" value="ANK_REPEAT"/>
    <property type="match status" value="1"/>
</dbReference>
<dbReference type="OrthoDB" id="6930861at2759"/>
<evidence type="ECO:0000256" key="1">
    <source>
        <dbReference type="ARBA" id="ARBA00022737"/>
    </source>
</evidence>
<evidence type="ECO:0000256" key="2">
    <source>
        <dbReference type="ARBA" id="ARBA00023043"/>
    </source>
</evidence>
<dbReference type="SMART" id="SM00248">
    <property type="entry name" value="ANK"/>
    <property type="match status" value="3"/>
</dbReference>
<dbReference type="Pfam" id="PF12796">
    <property type="entry name" value="Ank_2"/>
    <property type="match status" value="1"/>
</dbReference>
<dbReference type="InterPro" id="IPR002110">
    <property type="entry name" value="Ankyrin_rpt"/>
</dbReference>
<sequence length="187" mass="20924">MPHKDVEKGYHSEEEKSAPLLANDRTRPASYEGRQRPPRPRKPTSNSMPPPPPTPPAKKLTLDISSVLSTPDHTPGLDTSGLPKKFFRSDRRLRRLNTELLDAIRNYDVEEVEKLLKEGANPNATCRLDYVSAIHLAAMEAGDFLDLLLKHGAERHRQDRLGRTPLHLAAFTGNARQMAILLDLPEG</sequence>
<keyword evidence="1" id="KW-0677">Repeat</keyword>
<proteinExistence type="predicted"/>
<protein>
    <submittedName>
        <fullName evidence="5">(African queen) hypothetical protein</fullName>
    </submittedName>
</protein>
<feature type="repeat" description="ANK" evidence="3">
    <location>
        <begin position="161"/>
        <end position="183"/>
    </location>
</feature>
<keyword evidence="6" id="KW-1185">Reference proteome</keyword>
<feature type="compositionally biased region" description="Basic and acidic residues" evidence="4">
    <location>
        <begin position="1"/>
        <end position="17"/>
    </location>
</feature>
<dbReference type="InterPro" id="IPR036770">
    <property type="entry name" value="Ankyrin_rpt-contain_sf"/>
</dbReference>